<feature type="compositionally biased region" description="Pro residues" evidence="8">
    <location>
        <begin position="22"/>
        <end position="33"/>
    </location>
</feature>
<dbReference type="EMBL" id="JAVRBK010000006">
    <property type="protein sequence ID" value="KAK5642937.1"/>
    <property type="molecule type" value="Genomic_DNA"/>
</dbReference>
<evidence type="ECO:0000256" key="8">
    <source>
        <dbReference type="SAM" id="MobiDB-lite"/>
    </source>
</evidence>
<comment type="subcellular location">
    <subcellularLocation>
        <location evidence="2">Endosome membrane</location>
        <topology evidence="2">Peripheral membrane protein</topology>
    </subcellularLocation>
    <subcellularLocation>
        <location evidence="1">Late endosome membrane</location>
    </subcellularLocation>
    <subcellularLocation>
        <location evidence="3">Lysosome membrane</location>
        <topology evidence="3">Peripheral membrane protein</topology>
        <orientation evidence="3">Cytoplasmic side</orientation>
    </subcellularLocation>
</comment>
<keyword evidence="5" id="KW-0479">Metal-binding</keyword>
<accession>A0AAN7ZI10</accession>
<keyword evidence="11" id="KW-1185">Reference proteome</keyword>
<dbReference type="InterPro" id="IPR037519">
    <property type="entry name" value="LITAF_fam"/>
</dbReference>
<proteinExistence type="inferred from homology"/>
<evidence type="ECO:0000256" key="3">
    <source>
        <dbReference type="ARBA" id="ARBA00004630"/>
    </source>
</evidence>
<comment type="similarity">
    <text evidence="4">Belongs to the CDIP1/LITAF family.</text>
</comment>
<dbReference type="PROSITE" id="PS51837">
    <property type="entry name" value="LITAF"/>
    <property type="match status" value="1"/>
</dbReference>
<evidence type="ECO:0000256" key="1">
    <source>
        <dbReference type="ARBA" id="ARBA00004414"/>
    </source>
</evidence>
<gene>
    <name evidence="10" type="ORF">RI129_009104</name>
</gene>
<dbReference type="GO" id="GO:0031902">
    <property type="term" value="C:late endosome membrane"/>
    <property type="evidence" value="ECO:0007669"/>
    <property type="project" value="UniProtKB-SubCell"/>
</dbReference>
<feature type="domain" description="LITAF" evidence="9">
    <location>
        <begin position="45"/>
        <end position="125"/>
    </location>
</feature>
<dbReference type="SMART" id="SM00714">
    <property type="entry name" value="LITAF"/>
    <property type="match status" value="1"/>
</dbReference>
<keyword evidence="6" id="KW-0862">Zinc</keyword>
<feature type="region of interest" description="Disordered" evidence="8">
    <location>
        <begin position="1"/>
        <end position="34"/>
    </location>
</feature>
<evidence type="ECO:0000256" key="4">
    <source>
        <dbReference type="ARBA" id="ARBA00005975"/>
    </source>
</evidence>
<dbReference type="GO" id="GO:0008270">
    <property type="term" value="F:zinc ion binding"/>
    <property type="evidence" value="ECO:0007669"/>
    <property type="project" value="TreeGrafter"/>
</dbReference>
<dbReference type="AlphaFoldDB" id="A0AAN7ZI10"/>
<evidence type="ECO:0000256" key="7">
    <source>
        <dbReference type="ARBA" id="ARBA00023136"/>
    </source>
</evidence>
<name>A0AAN7ZI10_9COLE</name>
<dbReference type="InterPro" id="IPR006629">
    <property type="entry name" value="LITAF"/>
</dbReference>
<dbReference type="PANTHER" id="PTHR23292">
    <property type="entry name" value="LIPOPOLYSACCHARIDE-INDUCED TUMOR NECROSIS FACTOR-ALPHA FACTOR"/>
    <property type="match status" value="1"/>
</dbReference>
<dbReference type="GO" id="GO:0005765">
    <property type="term" value="C:lysosomal membrane"/>
    <property type="evidence" value="ECO:0007669"/>
    <property type="project" value="UniProtKB-SubCell"/>
</dbReference>
<evidence type="ECO:0000259" key="9">
    <source>
        <dbReference type="PROSITE" id="PS51837"/>
    </source>
</evidence>
<comment type="caution">
    <text evidence="10">The sequence shown here is derived from an EMBL/GenBank/DDBJ whole genome shotgun (WGS) entry which is preliminary data.</text>
</comment>
<evidence type="ECO:0000313" key="11">
    <source>
        <dbReference type="Proteomes" id="UP001329430"/>
    </source>
</evidence>
<organism evidence="10 11">
    <name type="scientific">Pyrocoelia pectoralis</name>
    <dbReference type="NCBI Taxonomy" id="417401"/>
    <lineage>
        <taxon>Eukaryota</taxon>
        <taxon>Metazoa</taxon>
        <taxon>Ecdysozoa</taxon>
        <taxon>Arthropoda</taxon>
        <taxon>Hexapoda</taxon>
        <taxon>Insecta</taxon>
        <taxon>Pterygota</taxon>
        <taxon>Neoptera</taxon>
        <taxon>Endopterygota</taxon>
        <taxon>Coleoptera</taxon>
        <taxon>Polyphaga</taxon>
        <taxon>Elateriformia</taxon>
        <taxon>Elateroidea</taxon>
        <taxon>Lampyridae</taxon>
        <taxon>Lampyrinae</taxon>
        <taxon>Pyrocoelia</taxon>
    </lineage>
</organism>
<evidence type="ECO:0000256" key="5">
    <source>
        <dbReference type="ARBA" id="ARBA00022723"/>
    </source>
</evidence>
<evidence type="ECO:0000256" key="2">
    <source>
        <dbReference type="ARBA" id="ARBA00004481"/>
    </source>
</evidence>
<keyword evidence="7" id="KW-0472">Membrane</keyword>
<evidence type="ECO:0000256" key="6">
    <source>
        <dbReference type="ARBA" id="ARBA00022833"/>
    </source>
</evidence>
<dbReference type="Pfam" id="PF10601">
    <property type="entry name" value="zf-LITAF-like"/>
    <property type="match status" value="1"/>
</dbReference>
<protein>
    <recommendedName>
        <fullName evidence="9">LITAF domain-containing protein</fullName>
    </recommendedName>
</protein>
<dbReference type="PANTHER" id="PTHR23292:SF14">
    <property type="entry name" value="FI16615P1-RELATED"/>
    <property type="match status" value="1"/>
</dbReference>
<dbReference type="Proteomes" id="UP001329430">
    <property type="component" value="Chromosome 6"/>
</dbReference>
<sequence>MQKDLPPPYSEATAPNVGFNLPPNPAQPPPPPGYVGQMPTSHVYAGQPVMSAPAAFGPNSATLTCPYCHKGVTTVVRAESSSKTHLFAVLLCFVSCCCIPYCMDSCKNKNHYCPSCNAFLGAYTN</sequence>
<evidence type="ECO:0000313" key="10">
    <source>
        <dbReference type="EMBL" id="KAK5642937.1"/>
    </source>
</evidence>
<reference evidence="10 11" key="1">
    <citation type="journal article" date="2024" name="Insects">
        <title>An Improved Chromosome-Level Genome Assembly of the Firefly Pyrocoelia pectoralis.</title>
        <authorList>
            <person name="Fu X."/>
            <person name="Meyer-Rochow V.B."/>
            <person name="Ballantyne L."/>
            <person name="Zhu X."/>
        </authorList>
    </citation>
    <scope>NUCLEOTIDE SEQUENCE [LARGE SCALE GENOMIC DNA]</scope>
    <source>
        <strain evidence="10">XCY_ONT2</strain>
    </source>
</reference>